<dbReference type="EC" id="3.4.25.2" evidence="10"/>
<reference evidence="11" key="1">
    <citation type="journal article" date="2020" name="mSystems">
        <title>Genome- and Community-Level Interaction Insights into Carbon Utilization and Element Cycling Functions of Hydrothermarchaeota in Hydrothermal Sediment.</title>
        <authorList>
            <person name="Zhou Z."/>
            <person name="Liu Y."/>
            <person name="Xu W."/>
            <person name="Pan J."/>
            <person name="Luo Z.H."/>
            <person name="Li M."/>
        </authorList>
    </citation>
    <scope>NUCLEOTIDE SEQUENCE [LARGE SCALE GENOMIC DNA]</scope>
    <source>
        <strain evidence="11">SpSt-210</strain>
    </source>
</reference>
<keyword evidence="5 10" id="KW-0645">Protease</keyword>
<protein>
    <recommendedName>
        <fullName evidence="10">ATP-dependent protease subunit HslV</fullName>
        <ecNumber evidence="10">3.4.25.2</ecNumber>
    </recommendedName>
</protein>
<evidence type="ECO:0000256" key="6">
    <source>
        <dbReference type="ARBA" id="ARBA00022698"/>
    </source>
</evidence>
<evidence type="ECO:0000256" key="10">
    <source>
        <dbReference type="HAMAP-Rule" id="MF_00248"/>
    </source>
</evidence>
<comment type="activity regulation">
    <text evidence="10">Allosterically activated by HslU binding.</text>
</comment>
<accession>A0A831TAT3</accession>
<dbReference type="GO" id="GO:0046872">
    <property type="term" value="F:metal ion binding"/>
    <property type="evidence" value="ECO:0007669"/>
    <property type="project" value="UniProtKB-KW"/>
</dbReference>
<dbReference type="Pfam" id="PF00227">
    <property type="entry name" value="Proteasome"/>
    <property type="match status" value="1"/>
</dbReference>
<dbReference type="InterPro" id="IPR029055">
    <property type="entry name" value="Ntn_hydrolases_N"/>
</dbReference>
<keyword evidence="9 10" id="KW-0915">Sodium</keyword>
<dbReference type="GO" id="GO:0009376">
    <property type="term" value="C:HslUV protease complex"/>
    <property type="evidence" value="ECO:0007669"/>
    <property type="project" value="UniProtKB-UniRule"/>
</dbReference>
<name>A0A831TAT3_9BACT</name>
<dbReference type="Gene3D" id="3.60.20.10">
    <property type="entry name" value="Glutamine Phosphoribosylpyrophosphate, subunit 1, domain 1"/>
    <property type="match status" value="1"/>
</dbReference>
<feature type="binding site" evidence="10">
    <location>
        <position position="171"/>
    </location>
    <ligand>
        <name>Na(+)</name>
        <dbReference type="ChEBI" id="CHEBI:29101"/>
    </ligand>
</feature>
<evidence type="ECO:0000256" key="2">
    <source>
        <dbReference type="ARBA" id="ARBA00006053"/>
    </source>
</evidence>
<feature type="binding site" evidence="10">
    <location>
        <position position="168"/>
    </location>
    <ligand>
        <name>Na(+)</name>
        <dbReference type="ChEBI" id="CHEBI:29101"/>
    </ligand>
</feature>
<dbReference type="InterPro" id="IPR022281">
    <property type="entry name" value="ATP-dep_Prtase_HsIV_su"/>
</dbReference>
<dbReference type="EMBL" id="DSIY01000069">
    <property type="protein sequence ID" value="HEG90422.1"/>
    <property type="molecule type" value="Genomic_DNA"/>
</dbReference>
<keyword evidence="4 10" id="KW-0021">Allosteric enzyme</keyword>
<dbReference type="GO" id="GO:0005839">
    <property type="term" value="C:proteasome core complex"/>
    <property type="evidence" value="ECO:0007669"/>
    <property type="project" value="InterPro"/>
</dbReference>
<dbReference type="GO" id="GO:0004298">
    <property type="term" value="F:threonine-type endopeptidase activity"/>
    <property type="evidence" value="ECO:0007669"/>
    <property type="project" value="UniProtKB-KW"/>
</dbReference>
<organism evidence="11">
    <name type="scientific">Thermorudis peleae</name>
    <dbReference type="NCBI Taxonomy" id="1382356"/>
    <lineage>
        <taxon>Bacteria</taxon>
        <taxon>Pseudomonadati</taxon>
        <taxon>Thermomicrobiota</taxon>
        <taxon>Thermomicrobia</taxon>
        <taxon>Thermomicrobia incertae sedis</taxon>
        <taxon>Thermorudis</taxon>
    </lineage>
</organism>
<sequence length="192" mass="20578">MGVATTWHGTTILGVLRDGVVAVAGDGQVTAGDVVLKHRARKIRPLFDGRVVAGFAGAVADALTLFDKFEQHLKAWDGDLRRAAVELAREWRTDRYLRRLEAQLLVGDPGQLLLLSGEGDVIEPDDGVAAIGTGGPYAAAAARALLRHTGLTAPQIARAAMQVAADLCIYTNDQVTLITVPPERQEYEADDR</sequence>
<keyword evidence="3 10" id="KW-0963">Cytoplasm</keyword>
<comment type="catalytic activity">
    <reaction evidence="10">
        <text>ATP-dependent cleavage of peptide bonds with broad specificity.</text>
        <dbReference type="EC" id="3.4.25.2"/>
    </reaction>
</comment>
<proteinExistence type="inferred from homology"/>
<feature type="binding site" evidence="10">
    <location>
        <position position="165"/>
    </location>
    <ligand>
        <name>Na(+)</name>
        <dbReference type="ChEBI" id="CHEBI:29101"/>
    </ligand>
</feature>
<evidence type="ECO:0000256" key="4">
    <source>
        <dbReference type="ARBA" id="ARBA00022533"/>
    </source>
</evidence>
<dbReference type="AlphaFoldDB" id="A0A831TAT3"/>
<feature type="active site" evidence="10">
    <location>
        <position position="10"/>
    </location>
</feature>
<evidence type="ECO:0000256" key="5">
    <source>
        <dbReference type="ARBA" id="ARBA00022670"/>
    </source>
</evidence>
<comment type="subcellular location">
    <subcellularLocation>
        <location evidence="1 10">Cytoplasm</location>
    </subcellularLocation>
</comment>
<comment type="subunit">
    <text evidence="10">A double ring-shaped homohexamer of HslV is capped on each side by a ring-shaped HslU homohexamer. The assembly of the HslU/HslV complex is dependent on binding of ATP.</text>
</comment>
<dbReference type="InterPro" id="IPR001353">
    <property type="entry name" value="Proteasome_sua/b"/>
</dbReference>
<evidence type="ECO:0000256" key="8">
    <source>
        <dbReference type="ARBA" id="ARBA00022801"/>
    </source>
</evidence>
<evidence type="ECO:0000256" key="7">
    <source>
        <dbReference type="ARBA" id="ARBA00022723"/>
    </source>
</evidence>
<dbReference type="NCBIfam" id="NF003964">
    <property type="entry name" value="PRK05456.1"/>
    <property type="match status" value="1"/>
</dbReference>
<comment type="function">
    <text evidence="10">Protease subunit of a proteasome-like degradation complex believed to be a general protein degrading machinery.</text>
</comment>
<keyword evidence="8 10" id="KW-0378">Hydrolase</keyword>
<keyword evidence="6 10" id="KW-0888">Threonine protease</keyword>
<dbReference type="PANTHER" id="PTHR32194">
    <property type="entry name" value="METALLOPROTEASE TLDD"/>
    <property type="match status" value="1"/>
</dbReference>
<comment type="caution">
    <text evidence="11">The sequence shown here is derived from an EMBL/GenBank/DDBJ whole genome shotgun (WGS) entry which is preliminary data.</text>
</comment>
<evidence type="ECO:0000256" key="9">
    <source>
        <dbReference type="ARBA" id="ARBA00023053"/>
    </source>
</evidence>
<evidence type="ECO:0000256" key="3">
    <source>
        <dbReference type="ARBA" id="ARBA00022490"/>
    </source>
</evidence>
<dbReference type="NCBIfam" id="TIGR03692">
    <property type="entry name" value="ATP_dep_HslV"/>
    <property type="match status" value="1"/>
</dbReference>
<dbReference type="PROSITE" id="PS51476">
    <property type="entry name" value="PROTEASOME_BETA_2"/>
    <property type="match status" value="1"/>
</dbReference>
<keyword evidence="7 10" id="KW-0479">Metal-binding</keyword>
<evidence type="ECO:0000313" key="11">
    <source>
        <dbReference type="EMBL" id="HEG90422.1"/>
    </source>
</evidence>
<gene>
    <name evidence="10 11" type="primary">hslV</name>
    <name evidence="11" type="ORF">ENP34_03125</name>
</gene>
<dbReference type="PANTHER" id="PTHR32194:SF0">
    <property type="entry name" value="ATP-DEPENDENT PROTEASE SUBUNIT HSLV"/>
    <property type="match status" value="1"/>
</dbReference>
<dbReference type="HAMAP" id="MF_00248">
    <property type="entry name" value="HslV"/>
    <property type="match status" value="1"/>
</dbReference>
<dbReference type="GO" id="GO:0051603">
    <property type="term" value="P:proteolysis involved in protein catabolic process"/>
    <property type="evidence" value="ECO:0007669"/>
    <property type="project" value="InterPro"/>
</dbReference>
<dbReference type="SUPFAM" id="SSF56235">
    <property type="entry name" value="N-terminal nucleophile aminohydrolases (Ntn hydrolases)"/>
    <property type="match status" value="1"/>
</dbReference>
<dbReference type="InterPro" id="IPR023333">
    <property type="entry name" value="Proteasome_suB-type"/>
</dbReference>
<evidence type="ECO:0000256" key="1">
    <source>
        <dbReference type="ARBA" id="ARBA00004496"/>
    </source>
</evidence>
<comment type="similarity">
    <text evidence="2 10">Belongs to the peptidase T1B family. HslV subfamily.</text>
</comment>